<dbReference type="RefSeq" id="WP_190477135.1">
    <property type="nucleotide sequence ID" value="NZ_JACJSG010000042.1"/>
</dbReference>
<proteinExistence type="predicted"/>
<protein>
    <submittedName>
        <fullName evidence="1">Uncharacterized protein</fullName>
    </submittedName>
</protein>
<dbReference type="Proteomes" id="UP000661112">
    <property type="component" value="Unassembled WGS sequence"/>
</dbReference>
<organism evidence="1 2">
    <name type="scientific">Anabaena azotica FACHB-119</name>
    <dbReference type="NCBI Taxonomy" id="947527"/>
    <lineage>
        <taxon>Bacteria</taxon>
        <taxon>Bacillati</taxon>
        <taxon>Cyanobacteriota</taxon>
        <taxon>Cyanophyceae</taxon>
        <taxon>Nostocales</taxon>
        <taxon>Nostocaceae</taxon>
        <taxon>Anabaena</taxon>
        <taxon>Anabaena azotica</taxon>
    </lineage>
</organism>
<keyword evidence="2" id="KW-1185">Reference proteome</keyword>
<reference evidence="1 2" key="1">
    <citation type="journal article" date="2020" name="ISME J.">
        <title>Comparative genomics reveals insights into cyanobacterial evolution and habitat adaptation.</title>
        <authorList>
            <person name="Chen M.Y."/>
            <person name="Teng W.K."/>
            <person name="Zhao L."/>
            <person name="Hu C.X."/>
            <person name="Zhou Y.K."/>
            <person name="Han B.P."/>
            <person name="Song L.R."/>
            <person name="Shu W.S."/>
        </authorList>
    </citation>
    <scope>NUCLEOTIDE SEQUENCE [LARGE SCALE GENOMIC DNA]</scope>
    <source>
        <strain evidence="1 2">FACHB-119</strain>
    </source>
</reference>
<sequence length="135" mass="15025">MNNSTNNFNEYELGLLSKLPLDIVALAGKYRTDILNAAEFCDEPPFENGYVPELIEIYYGDAESSHVFVKDGILQEYNLIDLDSNSKSISVQIDSQWAYIEIEGQVILDRLGGVKLPEVIVNPAALTKSALQVQE</sequence>
<gene>
    <name evidence="1" type="ORF">H6G83_25385</name>
</gene>
<comment type="caution">
    <text evidence="1">The sequence shown here is derived from an EMBL/GenBank/DDBJ whole genome shotgun (WGS) entry which is preliminary data.</text>
</comment>
<evidence type="ECO:0000313" key="2">
    <source>
        <dbReference type="Proteomes" id="UP000661112"/>
    </source>
</evidence>
<evidence type="ECO:0000313" key="1">
    <source>
        <dbReference type="EMBL" id="MBD2503899.1"/>
    </source>
</evidence>
<accession>A0ABR8DB94</accession>
<name>A0ABR8DB94_9NOST</name>
<dbReference type="EMBL" id="JACJSG010000042">
    <property type="protein sequence ID" value="MBD2503899.1"/>
    <property type="molecule type" value="Genomic_DNA"/>
</dbReference>